<feature type="transmembrane region" description="Helical" evidence="9">
    <location>
        <begin position="12"/>
        <end position="40"/>
    </location>
</feature>
<dbReference type="AlphaFoldDB" id="A0A2I2F2T0"/>
<name>A0A2I2F2T0_ASPCN</name>
<feature type="region of interest" description="Disordered" evidence="8">
    <location>
        <begin position="420"/>
        <end position="440"/>
    </location>
</feature>
<reference evidence="10 11" key="1">
    <citation type="submission" date="2017-12" db="EMBL/GenBank/DDBJ databases">
        <authorList>
            <consortium name="DOE Joint Genome Institute"/>
            <person name="Haridas S."/>
            <person name="Kjaerbolling I."/>
            <person name="Vesth T.C."/>
            <person name="Frisvad J.C."/>
            <person name="Nybo J.L."/>
            <person name="Theobald S."/>
            <person name="Kuo A."/>
            <person name="Bowyer P."/>
            <person name="Matsuda Y."/>
            <person name="Mondo S."/>
            <person name="Lyhne E.K."/>
            <person name="Kogle M.E."/>
            <person name="Clum A."/>
            <person name="Lipzen A."/>
            <person name="Salamov A."/>
            <person name="Ngan C.Y."/>
            <person name="Daum C."/>
            <person name="Chiniquy J."/>
            <person name="Barry K."/>
            <person name="LaButti K."/>
            <person name="Simmons B.A."/>
            <person name="Magnuson J.K."/>
            <person name="Mortensen U.H."/>
            <person name="Larsen T.O."/>
            <person name="Grigoriev I.V."/>
            <person name="Baker S.E."/>
            <person name="Andersen M.R."/>
            <person name="Nordberg H.P."/>
            <person name="Cantor M.N."/>
            <person name="Hua S.X."/>
        </authorList>
    </citation>
    <scope>NUCLEOTIDE SEQUENCE [LARGE SCALE GENOMIC DNA]</scope>
    <source>
        <strain evidence="10 11">CBS 102.13</strain>
    </source>
</reference>
<dbReference type="Pfam" id="PF13641">
    <property type="entry name" value="Glyco_tranf_2_3"/>
    <property type="match status" value="1"/>
</dbReference>
<dbReference type="SUPFAM" id="SSF53448">
    <property type="entry name" value="Nucleotide-diphospho-sugar transferases"/>
    <property type="match status" value="1"/>
</dbReference>
<dbReference type="CDD" id="cd06434">
    <property type="entry name" value="GT2_HAS"/>
    <property type="match status" value="1"/>
</dbReference>
<evidence type="ECO:0000256" key="6">
    <source>
        <dbReference type="ARBA" id="ARBA00023136"/>
    </source>
</evidence>
<keyword evidence="7" id="KW-0325">Glycoprotein</keyword>
<comment type="subcellular location">
    <subcellularLocation>
        <location evidence="1">Membrane</location>
    </subcellularLocation>
</comment>
<evidence type="ECO:0000256" key="2">
    <source>
        <dbReference type="ARBA" id="ARBA00022676"/>
    </source>
</evidence>
<evidence type="ECO:0000256" key="9">
    <source>
        <dbReference type="SAM" id="Phobius"/>
    </source>
</evidence>
<dbReference type="GO" id="GO:0016020">
    <property type="term" value="C:membrane"/>
    <property type="evidence" value="ECO:0007669"/>
    <property type="project" value="UniProtKB-SubCell"/>
</dbReference>
<protein>
    <submittedName>
        <fullName evidence="10">Nucleotide-diphospho-sugar transferase</fullName>
    </submittedName>
</protein>
<gene>
    <name evidence="10" type="ORF">BDW47DRAFT_133941</name>
</gene>
<proteinExistence type="predicted"/>
<organism evidence="10 11">
    <name type="scientific">Aspergillus candidus</name>
    <dbReference type="NCBI Taxonomy" id="41067"/>
    <lineage>
        <taxon>Eukaryota</taxon>
        <taxon>Fungi</taxon>
        <taxon>Dikarya</taxon>
        <taxon>Ascomycota</taxon>
        <taxon>Pezizomycotina</taxon>
        <taxon>Eurotiomycetes</taxon>
        <taxon>Eurotiomycetidae</taxon>
        <taxon>Eurotiales</taxon>
        <taxon>Aspergillaceae</taxon>
        <taxon>Aspergillus</taxon>
        <taxon>Aspergillus subgen. Circumdati</taxon>
    </lineage>
</organism>
<keyword evidence="5 9" id="KW-1133">Transmembrane helix</keyword>
<keyword evidence="6 9" id="KW-0472">Membrane</keyword>
<dbReference type="PANTHER" id="PTHR47844:SF1">
    <property type="entry name" value="EXOSTOSIN-LIKE 2"/>
    <property type="match status" value="1"/>
</dbReference>
<dbReference type="OrthoDB" id="2849215at2759"/>
<accession>A0A2I2F2T0</accession>
<evidence type="ECO:0000256" key="5">
    <source>
        <dbReference type="ARBA" id="ARBA00022989"/>
    </source>
</evidence>
<keyword evidence="4 9" id="KW-0812">Transmembrane</keyword>
<dbReference type="GO" id="GO:0016757">
    <property type="term" value="F:glycosyltransferase activity"/>
    <property type="evidence" value="ECO:0007669"/>
    <property type="project" value="UniProtKB-KW"/>
</dbReference>
<dbReference type="Proteomes" id="UP000234585">
    <property type="component" value="Unassembled WGS sequence"/>
</dbReference>
<feature type="transmembrane region" description="Helical" evidence="9">
    <location>
        <begin position="359"/>
        <end position="377"/>
    </location>
</feature>
<feature type="transmembrane region" description="Helical" evidence="9">
    <location>
        <begin position="389"/>
        <end position="412"/>
    </location>
</feature>
<evidence type="ECO:0000313" key="11">
    <source>
        <dbReference type="Proteomes" id="UP000234585"/>
    </source>
</evidence>
<dbReference type="STRING" id="41067.A0A2I2F2T0"/>
<evidence type="ECO:0000256" key="3">
    <source>
        <dbReference type="ARBA" id="ARBA00022679"/>
    </source>
</evidence>
<dbReference type="GeneID" id="36525131"/>
<sequence length="478" mass="54881">MALPAQPFEQRLVQLVLFIGLFIFRYLRLIVHIFSFWYLYKPTPVPSSPTLHPSDCTVILPTVDPENRDFKECINSCLDNRPGAIIIVTVGHKLTTLTKRIIAPIQARYPNTTISVQTTKHANKRLQVAHGVQAANTAITVLLDDHVFWPSPKFLPTILAPFEDPSVGIVGTNKRVRRTETGFNFRSFWNMLGAIYLERHNFEIRATNGVDGGVFVVSGRTSAHRTKIIKSFAFLTGFTNERFFFGQFGPLNADDDNYITRWNVSHGYKVKIQYCPDALIETTLGTYPTFLSQCLRWVRTTWRSNSCSLFTDRTVWYRQPWCVYAVYLTSFVNFALFYDAALAYILYRSPLGSVRNLTLLAMWIFCTKMVKLTPYFLREPQDLIMLPGYFLFAYFHSLIKLYAGLTFWVTAWGSRNLEDHQSQVPQSGGPNPPMAFPRRTRRRRRAHIPPLCPARYQTDLPPRQVSALYAGQYRTAPA</sequence>
<evidence type="ECO:0000256" key="7">
    <source>
        <dbReference type="ARBA" id="ARBA00023180"/>
    </source>
</evidence>
<dbReference type="Gene3D" id="3.90.550.10">
    <property type="entry name" value="Spore Coat Polysaccharide Biosynthesis Protein SpsA, Chain A"/>
    <property type="match status" value="1"/>
</dbReference>
<dbReference type="RefSeq" id="XP_024668930.1">
    <property type="nucleotide sequence ID" value="XM_024817971.1"/>
</dbReference>
<evidence type="ECO:0000313" key="10">
    <source>
        <dbReference type="EMBL" id="PLB34918.1"/>
    </source>
</evidence>
<dbReference type="InterPro" id="IPR029044">
    <property type="entry name" value="Nucleotide-diphossugar_trans"/>
</dbReference>
<keyword evidence="2" id="KW-0328">Glycosyltransferase</keyword>
<evidence type="ECO:0000256" key="1">
    <source>
        <dbReference type="ARBA" id="ARBA00004370"/>
    </source>
</evidence>
<keyword evidence="11" id="KW-1185">Reference proteome</keyword>
<feature type="transmembrane region" description="Helical" evidence="9">
    <location>
        <begin position="324"/>
        <end position="347"/>
    </location>
</feature>
<keyword evidence="3 10" id="KW-0808">Transferase</keyword>
<dbReference type="PANTHER" id="PTHR47844">
    <property type="entry name" value="SYNTHASE CPS1, PUTATIVE (AFU_ORTHOLOGUE AFUA_7G02500)-RELATED"/>
    <property type="match status" value="1"/>
</dbReference>
<evidence type="ECO:0000256" key="8">
    <source>
        <dbReference type="SAM" id="MobiDB-lite"/>
    </source>
</evidence>
<dbReference type="InterPro" id="IPR052427">
    <property type="entry name" value="Glycosyltrans_GT2/GT47"/>
</dbReference>
<dbReference type="EMBL" id="KZ559170">
    <property type="protein sequence ID" value="PLB34918.1"/>
    <property type="molecule type" value="Genomic_DNA"/>
</dbReference>
<evidence type="ECO:0000256" key="4">
    <source>
        <dbReference type="ARBA" id="ARBA00022692"/>
    </source>
</evidence>